<accession>B7AMY6</accession>
<organism evidence="1 2">
    <name type="scientific">[Bacteroides] pectinophilus ATCC 43243</name>
    <dbReference type="NCBI Taxonomy" id="483218"/>
    <lineage>
        <taxon>Bacteria</taxon>
        <taxon>Bacillati</taxon>
        <taxon>Bacillota</taxon>
        <taxon>Clostridia</taxon>
        <taxon>Eubacteriales</taxon>
    </lineage>
</organism>
<dbReference type="Proteomes" id="UP000003136">
    <property type="component" value="Unassembled WGS sequence"/>
</dbReference>
<dbReference type="HOGENOM" id="CLU_3114692_0_0_9"/>
<comment type="caution">
    <text evidence="1">The sequence shown here is derived from an EMBL/GenBank/DDBJ whole genome shotgun (WGS) entry which is preliminary data.</text>
</comment>
<dbReference type="STRING" id="483218.BACPEC_00038"/>
<dbReference type="AlphaFoldDB" id="B7AMY6"/>
<evidence type="ECO:0000313" key="2">
    <source>
        <dbReference type="Proteomes" id="UP000003136"/>
    </source>
</evidence>
<dbReference type="EMBL" id="ABVQ01000026">
    <property type="protein sequence ID" value="EEC58920.1"/>
    <property type="molecule type" value="Genomic_DNA"/>
</dbReference>
<gene>
    <name evidence="1" type="ORF">BACPEC_00038</name>
</gene>
<name>B7AMY6_9FIRM</name>
<keyword evidence="2" id="KW-1185">Reference proteome</keyword>
<sequence>MFFINHDKLRMICSVDMSSKKEIYMEMSKKFRTNKDIIFDDDIYTLWVTF</sequence>
<reference evidence="1 2" key="2">
    <citation type="submission" date="2008-11" db="EMBL/GenBank/DDBJ databases">
        <authorList>
            <person name="Fulton L."/>
            <person name="Clifton S."/>
            <person name="Fulton B."/>
            <person name="Xu J."/>
            <person name="Minx P."/>
            <person name="Pepin K.H."/>
            <person name="Johnson M."/>
            <person name="Bhonagiri V."/>
            <person name="Nash W.E."/>
            <person name="Mardis E.R."/>
            <person name="Wilson R.K."/>
        </authorList>
    </citation>
    <scope>NUCLEOTIDE SEQUENCE [LARGE SCALE GENOMIC DNA]</scope>
    <source>
        <strain evidence="1 2">ATCC 43243</strain>
    </source>
</reference>
<proteinExistence type="predicted"/>
<evidence type="ECO:0000313" key="1">
    <source>
        <dbReference type="EMBL" id="EEC58920.1"/>
    </source>
</evidence>
<protein>
    <submittedName>
        <fullName evidence="1">Uncharacterized protein</fullName>
    </submittedName>
</protein>
<reference evidence="1 2" key="1">
    <citation type="submission" date="2008-11" db="EMBL/GenBank/DDBJ databases">
        <title>Draft genome sequence of Bacteroides pectinophilus (ATCC 43243).</title>
        <authorList>
            <person name="Sudarsanam P."/>
            <person name="Ley R."/>
            <person name="Guruge J."/>
            <person name="Turnbaugh P.J."/>
            <person name="Mahowald M."/>
            <person name="Liep D."/>
            <person name="Gordon J."/>
        </authorList>
    </citation>
    <scope>NUCLEOTIDE SEQUENCE [LARGE SCALE GENOMIC DNA]</scope>
    <source>
        <strain evidence="1 2">ATCC 43243</strain>
    </source>
</reference>